<dbReference type="RefSeq" id="WP_088416724.1">
    <property type="nucleotide sequence ID" value="NZ_NJBA01000002.1"/>
</dbReference>
<keyword evidence="4" id="KW-0418">Kinase</keyword>
<evidence type="ECO:0000259" key="3">
    <source>
        <dbReference type="PROSITE" id="PS50894"/>
    </source>
</evidence>
<reference evidence="4 5" key="1">
    <citation type="submission" date="2017-06" db="EMBL/GenBank/DDBJ databases">
        <title>Draft genome of Pseudomonas nitroreducens DF05.</title>
        <authorList>
            <person name="Iyer R."/>
        </authorList>
    </citation>
    <scope>NUCLEOTIDE SEQUENCE [LARGE SCALE GENOMIC DNA]</scope>
    <source>
        <strain evidence="4 5">DF05</strain>
    </source>
</reference>
<dbReference type="GO" id="GO:0000160">
    <property type="term" value="P:phosphorelay signal transduction system"/>
    <property type="evidence" value="ECO:0007669"/>
    <property type="project" value="UniProtKB-KW"/>
</dbReference>
<keyword evidence="2" id="KW-0597">Phosphoprotein</keyword>
<dbReference type="GO" id="GO:0004672">
    <property type="term" value="F:protein kinase activity"/>
    <property type="evidence" value="ECO:0007669"/>
    <property type="project" value="UniProtKB-ARBA"/>
</dbReference>
<dbReference type="SMART" id="SM00073">
    <property type="entry name" value="HPT"/>
    <property type="match status" value="1"/>
</dbReference>
<dbReference type="STRING" id="46680.GCA_000807755_01631"/>
<dbReference type="EMBL" id="NJBA01000002">
    <property type="protein sequence ID" value="OWP51847.1"/>
    <property type="molecule type" value="Genomic_DNA"/>
</dbReference>
<accession>A0A246FC05</accession>
<evidence type="ECO:0000256" key="2">
    <source>
        <dbReference type="PROSITE-ProRule" id="PRU00110"/>
    </source>
</evidence>
<feature type="modified residue" description="Phosphohistidine" evidence="2">
    <location>
        <position position="57"/>
    </location>
</feature>
<name>A0A246FC05_PSENT</name>
<evidence type="ECO:0000313" key="4">
    <source>
        <dbReference type="EMBL" id="OWP51847.1"/>
    </source>
</evidence>
<keyword evidence="4" id="KW-0808">Transferase</keyword>
<proteinExistence type="predicted"/>
<dbReference type="InterPro" id="IPR036641">
    <property type="entry name" value="HPT_dom_sf"/>
</dbReference>
<dbReference type="AlphaFoldDB" id="A0A246FC05"/>
<dbReference type="Gene3D" id="1.20.120.160">
    <property type="entry name" value="HPT domain"/>
    <property type="match status" value="1"/>
</dbReference>
<evidence type="ECO:0000256" key="1">
    <source>
        <dbReference type="ARBA" id="ARBA00023012"/>
    </source>
</evidence>
<organism evidence="4 5">
    <name type="scientific">Pseudomonas nitroreducens</name>
    <dbReference type="NCBI Taxonomy" id="46680"/>
    <lineage>
        <taxon>Bacteria</taxon>
        <taxon>Pseudomonadati</taxon>
        <taxon>Pseudomonadota</taxon>
        <taxon>Gammaproteobacteria</taxon>
        <taxon>Pseudomonadales</taxon>
        <taxon>Pseudomonadaceae</taxon>
        <taxon>Pseudomonas</taxon>
    </lineage>
</organism>
<sequence>MSEPHLDGAVLSNLLSIMEDEYPLLVETFLSDSEERLRSIREAFAASDAPTLRHAAHSFKGSCGNMGAAVLSSLCKRLEEAARHNDLDSAQGLIAKVEHEFCIVRTLLLPGRP</sequence>
<dbReference type="PROSITE" id="PS50894">
    <property type="entry name" value="HPT"/>
    <property type="match status" value="1"/>
</dbReference>
<keyword evidence="1" id="KW-0902">Two-component regulatory system</keyword>
<dbReference type="InterPro" id="IPR008207">
    <property type="entry name" value="Sig_transdc_His_kin_Hpt_dom"/>
</dbReference>
<comment type="caution">
    <text evidence="4">The sequence shown here is derived from an EMBL/GenBank/DDBJ whole genome shotgun (WGS) entry which is preliminary data.</text>
</comment>
<gene>
    <name evidence="4" type="ORF">CEG18_06150</name>
</gene>
<dbReference type="SUPFAM" id="SSF47226">
    <property type="entry name" value="Histidine-containing phosphotransfer domain, HPT domain"/>
    <property type="match status" value="1"/>
</dbReference>
<protein>
    <submittedName>
        <fullName evidence="4">Histidine kinase</fullName>
    </submittedName>
</protein>
<dbReference type="Proteomes" id="UP000198145">
    <property type="component" value="Unassembled WGS sequence"/>
</dbReference>
<feature type="domain" description="HPt" evidence="3">
    <location>
        <begin position="18"/>
        <end position="111"/>
    </location>
</feature>
<dbReference type="CDD" id="cd00088">
    <property type="entry name" value="HPT"/>
    <property type="match status" value="1"/>
</dbReference>
<dbReference type="Pfam" id="PF01627">
    <property type="entry name" value="Hpt"/>
    <property type="match status" value="1"/>
</dbReference>
<dbReference type="eggNOG" id="COG2198">
    <property type="taxonomic scope" value="Bacteria"/>
</dbReference>
<evidence type="ECO:0000313" key="5">
    <source>
        <dbReference type="Proteomes" id="UP000198145"/>
    </source>
</evidence>